<organism evidence="1">
    <name type="scientific">uncultured Desulfobacterium sp</name>
    <dbReference type="NCBI Taxonomy" id="201089"/>
    <lineage>
        <taxon>Bacteria</taxon>
        <taxon>Pseudomonadati</taxon>
        <taxon>Thermodesulfobacteriota</taxon>
        <taxon>Desulfobacteria</taxon>
        <taxon>Desulfobacterales</taxon>
        <taxon>Desulfobacteriaceae</taxon>
        <taxon>Desulfobacterium</taxon>
        <taxon>environmental samples</taxon>
    </lineage>
</organism>
<gene>
    <name evidence="1" type="ORF">N47_B20150</name>
    <name evidence="2" type="ORF">N47_P16940</name>
</gene>
<dbReference type="AlphaFoldDB" id="E1YEB0"/>
<dbReference type="EMBL" id="FR695870">
    <property type="protein sequence ID" value="CBX28869.1"/>
    <property type="molecule type" value="Genomic_DNA"/>
</dbReference>
<reference evidence="1" key="1">
    <citation type="journal article" date="2011" name="Environ. Microbiol.">
        <title>Genomic insights into the metabolic potential of the polycyclic aromatic hydrocarbon degrading sulfate-reducing Deltaproteobacterium N47.</title>
        <authorList>
            <person name="Bergmann F."/>
            <person name="Selesi D."/>
            <person name="Weinmaier T."/>
            <person name="Tischler P."/>
            <person name="Rattei T."/>
            <person name="Meckenstock R.U."/>
        </authorList>
    </citation>
    <scope>NUCLEOTIDE SEQUENCE</scope>
</reference>
<sequence length="83" mass="9743">MEISIRSKNKSPALQLSEDWGFAISGHIKSFRTCNKISDYFLQKNAKRNGFYNEQQYESLANTLLKLNQLIFNTFCFAQYYLC</sequence>
<name>E1YEB0_9BACT</name>
<proteinExistence type="predicted"/>
<accession>E1YEB0</accession>
<evidence type="ECO:0000313" key="2">
    <source>
        <dbReference type="EMBL" id="CBX28989.1"/>
    </source>
</evidence>
<evidence type="ECO:0000313" key="1">
    <source>
        <dbReference type="EMBL" id="CBX28869.1"/>
    </source>
</evidence>
<protein>
    <submittedName>
        <fullName evidence="1">Uncharacterized protein</fullName>
    </submittedName>
</protein>
<dbReference type="EMBL" id="FR695871">
    <property type="protein sequence ID" value="CBX28989.1"/>
    <property type="molecule type" value="Genomic_DNA"/>
</dbReference>